<dbReference type="GO" id="GO:0005737">
    <property type="term" value="C:cytoplasm"/>
    <property type="evidence" value="ECO:0007669"/>
    <property type="project" value="UniProtKB-ARBA"/>
</dbReference>
<dbReference type="CDD" id="cd03263">
    <property type="entry name" value="ABC_subfamily_A"/>
    <property type="match status" value="2"/>
</dbReference>
<evidence type="ECO:0000256" key="8">
    <source>
        <dbReference type="ARBA" id="ARBA00023055"/>
    </source>
</evidence>
<dbReference type="GO" id="GO:0005319">
    <property type="term" value="F:lipid transporter activity"/>
    <property type="evidence" value="ECO:0007669"/>
    <property type="project" value="TreeGrafter"/>
</dbReference>
<dbReference type="RefSeq" id="XP_031797972.1">
    <property type="nucleotide sequence ID" value="XM_031942112.1"/>
</dbReference>
<dbReference type="OrthoDB" id="10255969at2759"/>
<dbReference type="SMART" id="SM00382">
    <property type="entry name" value="AAA"/>
    <property type="match status" value="2"/>
</dbReference>
<feature type="domain" description="ABC transporter" evidence="13">
    <location>
        <begin position="530"/>
        <end position="763"/>
    </location>
</feature>
<feature type="transmembrane region" description="Helical" evidence="12">
    <location>
        <begin position="348"/>
        <end position="371"/>
    </location>
</feature>
<keyword evidence="10" id="KW-0325">Glycoprotein</keyword>
<dbReference type="FunFam" id="3.40.50.300:FF:000327">
    <property type="entry name" value="ATP-binding cassette sub-family A member 3"/>
    <property type="match status" value="1"/>
</dbReference>
<feature type="transmembrane region" description="Helical" evidence="12">
    <location>
        <begin position="25"/>
        <end position="46"/>
    </location>
</feature>
<feature type="transmembrane region" description="Helical" evidence="12">
    <location>
        <begin position="1212"/>
        <end position="1233"/>
    </location>
</feature>
<evidence type="ECO:0000313" key="14">
    <source>
        <dbReference type="Ensembl" id="ENSSHAP00000035369.1"/>
    </source>
</evidence>
<evidence type="ECO:0000313" key="15">
    <source>
        <dbReference type="Proteomes" id="UP000007648"/>
    </source>
</evidence>
<keyword evidence="8" id="KW-0445">Lipid transport</keyword>
<dbReference type="InterPro" id="IPR027417">
    <property type="entry name" value="P-loop_NTPase"/>
</dbReference>
<dbReference type="PROSITE" id="PS00211">
    <property type="entry name" value="ABC_TRANSPORTER_1"/>
    <property type="match status" value="1"/>
</dbReference>
<evidence type="ECO:0000256" key="7">
    <source>
        <dbReference type="ARBA" id="ARBA00022989"/>
    </source>
</evidence>
<feature type="domain" description="ABC transporter" evidence="13">
    <location>
        <begin position="1388"/>
        <end position="1621"/>
    </location>
</feature>
<feature type="transmembrane region" description="Helical" evidence="12">
    <location>
        <begin position="1178"/>
        <end position="1200"/>
    </location>
</feature>
<dbReference type="GO" id="GO:0005524">
    <property type="term" value="F:ATP binding"/>
    <property type="evidence" value="ECO:0007669"/>
    <property type="project" value="UniProtKB-KW"/>
</dbReference>
<reference evidence="14" key="3">
    <citation type="submission" date="2025-09" db="UniProtKB">
        <authorList>
            <consortium name="Ensembl"/>
        </authorList>
    </citation>
    <scope>IDENTIFICATION</scope>
</reference>
<dbReference type="GO" id="GO:0140359">
    <property type="term" value="F:ABC-type transporter activity"/>
    <property type="evidence" value="ECO:0007669"/>
    <property type="project" value="InterPro"/>
</dbReference>
<evidence type="ECO:0000256" key="5">
    <source>
        <dbReference type="ARBA" id="ARBA00022741"/>
    </source>
</evidence>
<evidence type="ECO:0000256" key="10">
    <source>
        <dbReference type="ARBA" id="ARBA00023180"/>
    </source>
</evidence>
<proteinExistence type="predicted"/>
<evidence type="ECO:0000256" key="4">
    <source>
        <dbReference type="ARBA" id="ARBA00022737"/>
    </source>
</evidence>
<dbReference type="InterPro" id="IPR056264">
    <property type="entry name" value="R2_ABCA1-4-like"/>
</dbReference>
<dbReference type="Pfam" id="PF12698">
    <property type="entry name" value="ABC2_membrane_3"/>
    <property type="match status" value="2"/>
</dbReference>
<organism evidence="14 15">
    <name type="scientific">Sarcophilus harrisii</name>
    <name type="common">Tasmanian devil</name>
    <name type="synonym">Sarcophilus laniarius</name>
    <dbReference type="NCBI Taxonomy" id="9305"/>
    <lineage>
        <taxon>Eukaryota</taxon>
        <taxon>Metazoa</taxon>
        <taxon>Chordata</taxon>
        <taxon>Craniata</taxon>
        <taxon>Vertebrata</taxon>
        <taxon>Euteleostomi</taxon>
        <taxon>Mammalia</taxon>
        <taxon>Metatheria</taxon>
        <taxon>Dasyuromorphia</taxon>
        <taxon>Dasyuridae</taxon>
        <taxon>Sarcophilus</taxon>
    </lineage>
</organism>
<evidence type="ECO:0000256" key="9">
    <source>
        <dbReference type="ARBA" id="ARBA00023136"/>
    </source>
</evidence>
<feature type="transmembrane region" description="Helical" evidence="12">
    <location>
        <begin position="1102"/>
        <end position="1122"/>
    </location>
</feature>
<evidence type="ECO:0000256" key="2">
    <source>
        <dbReference type="ARBA" id="ARBA00022448"/>
    </source>
</evidence>
<protein>
    <recommendedName>
        <fullName evidence="13">ABC transporter domain-containing protein</fullName>
    </recommendedName>
</protein>
<evidence type="ECO:0000259" key="13">
    <source>
        <dbReference type="PROSITE" id="PS50893"/>
    </source>
</evidence>
<dbReference type="InterPro" id="IPR017871">
    <property type="entry name" value="ABC_transporter-like_CS"/>
</dbReference>
<evidence type="ECO:0000256" key="6">
    <source>
        <dbReference type="ARBA" id="ARBA00022840"/>
    </source>
</evidence>
<keyword evidence="3 12" id="KW-0812">Transmembrane</keyword>
<keyword evidence="7 12" id="KW-1133">Transmembrane helix</keyword>
<dbReference type="SUPFAM" id="SSF52540">
    <property type="entry name" value="P-loop containing nucleoside triphosphate hydrolases"/>
    <property type="match status" value="2"/>
</dbReference>
<name>A0A7N4PC93_SARHA</name>
<dbReference type="GO" id="GO:0012505">
    <property type="term" value="C:endomembrane system"/>
    <property type="evidence" value="ECO:0007669"/>
    <property type="project" value="UniProtKB-SubCell"/>
</dbReference>
<feature type="transmembrane region" description="Helical" evidence="12">
    <location>
        <begin position="307"/>
        <end position="336"/>
    </location>
</feature>
<feature type="transmembrane region" description="Helical" evidence="12">
    <location>
        <begin position="932"/>
        <end position="955"/>
    </location>
</feature>
<dbReference type="KEGG" id="shr:100920109"/>
<dbReference type="Proteomes" id="UP000007648">
    <property type="component" value="Unassembled WGS sequence"/>
</dbReference>
<dbReference type="InParanoid" id="A0A7N4PC93"/>
<reference evidence="14" key="2">
    <citation type="submission" date="2025-08" db="UniProtKB">
        <authorList>
            <consortium name="Ensembl"/>
        </authorList>
    </citation>
    <scope>IDENTIFICATION</scope>
</reference>
<feature type="transmembrane region" description="Helical" evidence="12">
    <location>
        <begin position="377"/>
        <end position="396"/>
    </location>
</feature>
<keyword evidence="15" id="KW-1185">Reference proteome</keyword>
<dbReference type="FunFam" id="3.40.50.300:FF:000465">
    <property type="entry name" value="ATP-binding cassette, sub-family A (ABC1), member 3"/>
    <property type="match status" value="1"/>
</dbReference>
<evidence type="ECO:0000256" key="1">
    <source>
        <dbReference type="ARBA" id="ARBA00004127"/>
    </source>
</evidence>
<sequence>MGKCNLLSRQFLLLLWKNYIIKKRLWIITFLEIILELLFAIMLLMFRKYIPTEQVDSVSYNIQQITTLPSPFRTPPRKISPWELVYVPSNSEVVKGITKKVQQALGTNMKARGFTSEQAFDDYIRYHNESSNVLAAIVFEHSFSHKMEPLPLKARYHLRFSFSPRNTLVTGRLFLMPKEPEGWRTALLFPLYPLPGPRNHLLSDGGNPGYISEGFLAVQHAVDKAIIQYHGKDFGKWLVNHVTVKVKRFPFPRFVSDNFLEFLGRVLPLIILLIYSLNVLMIIRVIVQEKEKQLKEYLQMMGLSNWLFWGSYFVTFFCSFLITACLMTMFFFIKIFNQPILRNSDPSLMFVFLVCFATSSLFFSFMISTFFNKANMAVATGGCIYFITYLPYLFISSRYNQMNLSQKLSACLLSNVAMTLGINLLVKFEIKGDGVRWDSLMDTVSIEDDLSFGHILGMMLCDSLCYALVAWYMESVFPGEYGMPQPWYFFLKRSYWYGYPKPLFRRYIDSEDVPRSEYMEAEPVGLVAGVQIKHLSKVFVVGSNIKEAVRDLNLNIYEGQITVLLGHNGAGKTTTLSMLTGLYPPTSGQAYINGFEITRDMVQIRKNLGLCPQHDLLFDYLTVSEHLYFFAMLKGFSKKKLNNEIDRMLNIFNLEEKRNAFSNSLSGGMKRKLSISIALVGDSKVVMLDEPTAGMDLISRRATWNLLQQQKSRRTILLTTHHMDEADLLGDRIAIMAKGDLQCCGSSLFLKHKYGAGYHLIMVKEPQCKIKKISQLIYQYVPNATMESNVGAELSFILPKENSQRFEELFTALEENQKKLGISSYGASVTTMEEVFLKVGKMVDSKMDLKAIQLSASNKEFLRQVSRMSLEGDEMGIYLSDSDEEKNQEEQQQQREHHYHSVKFNTGIYLYSQQFYAMLVKRATFSLRNWKLILLQILVLLTFTAILLRAITFYSEVRDDPALEMNLRQYGRTIVPFSISGTTTLSQKLREYIQVLLKDEKQVPQLVKGNIEEFLLNGRLCTDRCIVAIEIDSRRDRTLITALFNNQAYHSPAAALALVDNILLMSRVGTRASIQVSNKPQPRSAIKAARETYHKGSRGHEIAFSLFFGMAALASSFCLLTVTERIIKAKHLQFVSGVRIINFWLSAFLWDLFNFIIPCLLLLVVFKFSGVKAFVDNYHAADVLLIFMLYGWSVIPLMYLMSFLFTGSATAYAKLVVFNFFSGMISFLFVYMAESNVVVMANSSIKTLDNLFLIFPNHNLGQSISGFYENYKAQKYCTSVASKDCEEKGIEYEKNIYSWEGHGIGKYIASMAISGFIFLLILFLLESQLWKLRNTLSRCIFFRFYTKWHKSQTMNAASQPPEDIDVANEKKKIREYPLEAIKSMESPLILRDLMKVYYRWIPILAVDRISFAVMKGECFGLLGFNGAGKTTTFKMLTGDETITSGDAFFDGLSISKNIKTVQRRISYCPQFDALLDYMTGREIMYMYARLWGIPENHIDHYVKNMLKSLLLESNADKLIRNLSGGNKRKLSTGISLIGRPSVIFLDEPSTGMDPVARRLLWDTVMRTRESGKAIVITSHSMEECEALCTRLAIMVAGKLKCLGSPQYLKNKFGSGYTLVAKMQSDSTDADMEQFKEFIKCTFPGRTLNHEHQGMVQYNIPSDNLSWAKVFGILEKAKDIYKLEDYSISQITLEQVFLSFAEQGTAEDEEND</sequence>
<comment type="subcellular location">
    <subcellularLocation>
        <location evidence="1">Endomembrane system</location>
        <topology evidence="1">Multi-pass membrane protein</topology>
    </subcellularLocation>
</comment>
<dbReference type="Pfam" id="PF23321">
    <property type="entry name" value="R1_ABCA1"/>
    <property type="match status" value="1"/>
</dbReference>
<gene>
    <name evidence="14" type="primary">LOC100920109</name>
</gene>
<dbReference type="Gene3D" id="3.40.50.300">
    <property type="entry name" value="P-loop containing nucleotide triphosphate hydrolases"/>
    <property type="match status" value="2"/>
</dbReference>
<dbReference type="Ensembl" id="ENSSHAT00000024969.1">
    <property type="protein sequence ID" value="ENSSHAP00000035369.1"/>
    <property type="gene ID" value="ENSSHAG00000027183.1"/>
</dbReference>
<dbReference type="InterPro" id="IPR026082">
    <property type="entry name" value="ABCA"/>
</dbReference>
<keyword evidence="4" id="KW-0677">Repeat</keyword>
<feature type="transmembrane region" description="Helical" evidence="12">
    <location>
        <begin position="266"/>
        <end position="287"/>
    </location>
</feature>
<reference evidence="14 15" key="1">
    <citation type="journal article" date="2011" name="Proc. Natl. Acad. Sci. U.S.A.">
        <title>Genetic diversity and population structure of the endangered marsupial Sarcophilus harrisii (Tasmanian devil).</title>
        <authorList>
            <person name="Miller W."/>
            <person name="Hayes V.M."/>
            <person name="Ratan A."/>
            <person name="Petersen D.C."/>
            <person name="Wittekindt N.E."/>
            <person name="Miller J."/>
            <person name="Walenz B."/>
            <person name="Knight J."/>
            <person name="Qi J."/>
            <person name="Zhao F."/>
            <person name="Wang Q."/>
            <person name="Bedoya-Reina O.C."/>
            <person name="Katiyar N."/>
            <person name="Tomsho L.P."/>
            <person name="Kasson L.M."/>
            <person name="Hardie R.A."/>
            <person name="Woodbridge P."/>
            <person name="Tindall E.A."/>
            <person name="Bertelsen M.F."/>
            <person name="Dixon D."/>
            <person name="Pyecroft S."/>
            <person name="Helgen K.M."/>
            <person name="Lesk A.M."/>
            <person name="Pringle T.H."/>
            <person name="Patterson N."/>
            <person name="Zhang Y."/>
            <person name="Kreiss A."/>
            <person name="Woods G.M."/>
            <person name="Jones M.E."/>
            <person name="Schuster S.C."/>
        </authorList>
    </citation>
    <scope>NUCLEOTIDE SEQUENCE [LARGE SCALE GENOMIC DNA]</scope>
</reference>
<feature type="transmembrane region" description="Helical" evidence="12">
    <location>
        <begin position="1143"/>
        <end position="1166"/>
    </location>
</feature>
<keyword evidence="6" id="KW-0067">ATP-binding</keyword>
<feature type="transmembrane region" description="Helical" evidence="12">
    <location>
        <begin position="1307"/>
        <end position="1325"/>
    </location>
</feature>
<dbReference type="GeneID" id="100920109"/>
<dbReference type="PROSITE" id="PS50893">
    <property type="entry name" value="ABC_TRANSPORTER_2"/>
    <property type="match status" value="2"/>
</dbReference>
<comment type="catalytic activity">
    <reaction evidence="11">
        <text>cholesterol(in) + ATP + H2O = cholesterol(out) + ADP + phosphate + H(+)</text>
        <dbReference type="Rhea" id="RHEA:39051"/>
        <dbReference type="ChEBI" id="CHEBI:15377"/>
        <dbReference type="ChEBI" id="CHEBI:15378"/>
        <dbReference type="ChEBI" id="CHEBI:16113"/>
        <dbReference type="ChEBI" id="CHEBI:30616"/>
        <dbReference type="ChEBI" id="CHEBI:43474"/>
        <dbReference type="ChEBI" id="CHEBI:456216"/>
    </reaction>
    <physiologicalReaction direction="left-to-right" evidence="11">
        <dbReference type="Rhea" id="RHEA:39052"/>
    </physiologicalReaction>
</comment>
<dbReference type="PANTHER" id="PTHR19229">
    <property type="entry name" value="ATP-BINDING CASSETTE TRANSPORTER SUBFAMILY A ABCA"/>
    <property type="match status" value="1"/>
</dbReference>
<dbReference type="Pfam" id="PF00005">
    <property type="entry name" value="ABC_tran"/>
    <property type="match status" value="2"/>
</dbReference>
<accession>A0A7N4PC93</accession>
<dbReference type="GeneTree" id="ENSGT00940000164007"/>
<keyword evidence="9 12" id="KW-0472">Membrane</keyword>
<dbReference type="GO" id="GO:0016887">
    <property type="term" value="F:ATP hydrolysis activity"/>
    <property type="evidence" value="ECO:0007669"/>
    <property type="project" value="InterPro"/>
</dbReference>
<keyword evidence="5" id="KW-0547">Nucleotide-binding</keyword>
<dbReference type="InterPro" id="IPR003439">
    <property type="entry name" value="ABC_transporter-like_ATP-bd"/>
</dbReference>
<evidence type="ECO:0000256" key="12">
    <source>
        <dbReference type="SAM" id="Phobius"/>
    </source>
</evidence>
<keyword evidence="2" id="KW-0813">Transport</keyword>
<dbReference type="PANTHER" id="PTHR19229:SF98">
    <property type="entry name" value="PHOSPHOLIPID-TRANSPORTING ATPASE ABCA3"/>
    <property type="match status" value="1"/>
</dbReference>
<dbReference type="InterPro" id="IPR003593">
    <property type="entry name" value="AAA+_ATPase"/>
</dbReference>
<dbReference type="InterPro" id="IPR013525">
    <property type="entry name" value="ABC2_TM"/>
</dbReference>
<evidence type="ECO:0000256" key="11">
    <source>
        <dbReference type="ARBA" id="ARBA00050894"/>
    </source>
</evidence>
<evidence type="ECO:0000256" key="3">
    <source>
        <dbReference type="ARBA" id="ARBA00022692"/>
    </source>
</evidence>
<dbReference type="GO" id="GO:0016020">
    <property type="term" value="C:membrane"/>
    <property type="evidence" value="ECO:0007669"/>
    <property type="project" value="InterPro"/>
</dbReference>